<keyword evidence="5 14" id="KW-0812">Transmembrane</keyword>
<feature type="domain" description="Protein kinase" evidence="15">
    <location>
        <begin position="65"/>
        <end position="272"/>
    </location>
</feature>
<dbReference type="InterPro" id="IPR017441">
    <property type="entry name" value="Protein_kinase_ATP_BS"/>
</dbReference>
<protein>
    <recommendedName>
        <fullName evidence="2">non-specific serine/threonine protein kinase</fullName>
        <ecNumber evidence="2">2.7.11.1</ecNumber>
    </recommendedName>
</protein>
<comment type="subcellular location">
    <subcellularLocation>
        <location evidence="1">Cell membrane</location>
        <topology evidence="1">Single-pass membrane protein</topology>
    </subcellularLocation>
</comment>
<dbReference type="Gene3D" id="1.10.510.10">
    <property type="entry name" value="Transferase(Phosphotransferase) domain 1"/>
    <property type="match status" value="1"/>
</dbReference>
<evidence type="ECO:0000256" key="4">
    <source>
        <dbReference type="ARBA" id="ARBA00022679"/>
    </source>
</evidence>
<evidence type="ECO:0000256" key="1">
    <source>
        <dbReference type="ARBA" id="ARBA00004162"/>
    </source>
</evidence>
<evidence type="ECO:0000256" key="3">
    <source>
        <dbReference type="ARBA" id="ARBA00022527"/>
    </source>
</evidence>
<evidence type="ECO:0000256" key="12">
    <source>
        <dbReference type="ARBA" id="ARBA00048679"/>
    </source>
</evidence>
<dbReference type="AlphaFoldDB" id="A0AA41SFT7"/>
<gene>
    <name evidence="16" type="ORF">MKW94_028626</name>
</gene>
<keyword evidence="6 13" id="KW-0547">Nucleotide-binding</keyword>
<keyword evidence="4" id="KW-0808">Transferase</keyword>
<evidence type="ECO:0000256" key="7">
    <source>
        <dbReference type="ARBA" id="ARBA00022777"/>
    </source>
</evidence>
<keyword evidence="17" id="KW-1185">Reference proteome</keyword>
<dbReference type="EMBL" id="JAJJMA010142570">
    <property type="protein sequence ID" value="MCL7034165.1"/>
    <property type="molecule type" value="Genomic_DNA"/>
</dbReference>
<dbReference type="Proteomes" id="UP001177140">
    <property type="component" value="Unassembled WGS sequence"/>
</dbReference>
<feature type="binding site" evidence="13">
    <location>
        <position position="93"/>
    </location>
    <ligand>
        <name>ATP</name>
        <dbReference type="ChEBI" id="CHEBI:30616"/>
    </ligand>
</feature>
<dbReference type="PANTHER" id="PTHR47982">
    <property type="entry name" value="PROLINE-RICH RECEPTOR-LIKE PROTEIN KINASE PERK4"/>
    <property type="match status" value="1"/>
</dbReference>
<name>A0AA41SFT7_PAPNU</name>
<accession>A0AA41SFT7</accession>
<dbReference type="FunFam" id="3.30.200.20:FF:000162">
    <property type="entry name" value="Adenine nucleotide alpha hydrolase-like domain kinase"/>
    <property type="match status" value="1"/>
</dbReference>
<dbReference type="GO" id="GO:0004674">
    <property type="term" value="F:protein serine/threonine kinase activity"/>
    <property type="evidence" value="ECO:0007669"/>
    <property type="project" value="UniProtKB-KW"/>
</dbReference>
<comment type="caution">
    <text evidence="16">The sequence shown here is derived from an EMBL/GenBank/DDBJ whole genome shotgun (WGS) entry which is preliminary data.</text>
</comment>
<dbReference type="GO" id="GO:0005886">
    <property type="term" value="C:plasma membrane"/>
    <property type="evidence" value="ECO:0007669"/>
    <property type="project" value="UniProtKB-SubCell"/>
</dbReference>
<keyword evidence="9 14" id="KW-1133">Transmembrane helix</keyword>
<keyword evidence="3" id="KW-0723">Serine/threonine-protein kinase</keyword>
<dbReference type="GO" id="GO:0005524">
    <property type="term" value="F:ATP binding"/>
    <property type="evidence" value="ECO:0007669"/>
    <property type="project" value="UniProtKB-UniRule"/>
</dbReference>
<dbReference type="SMART" id="SM00220">
    <property type="entry name" value="S_TKc"/>
    <property type="match status" value="1"/>
</dbReference>
<evidence type="ECO:0000256" key="10">
    <source>
        <dbReference type="ARBA" id="ARBA00023136"/>
    </source>
</evidence>
<evidence type="ECO:0000256" key="9">
    <source>
        <dbReference type="ARBA" id="ARBA00022989"/>
    </source>
</evidence>
<dbReference type="InterPro" id="IPR047117">
    <property type="entry name" value="PERK1-13-like"/>
</dbReference>
<evidence type="ECO:0000256" key="2">
    <source>
        <dbReference type="ARBA" id="ARBA00012513"/>
    </source>
</evidence>
<feature type="non-terminal residue" evidence="16">
    <location>
        <position position="279"/>
    </location>
</feature>
<dbReference type="PROSITE" id="PS00108">
    <property type="entry name" value="PROTEIN_KINASE_ST"/>
    <property type="match status" value="1"/>
</dbReference>
<evidence type="ECO:0000256" key="6">
    <source>
        <dbReference type="ARBA" id="ARBA00022741"/>
    </source>
</evidence>
<dbReference type="InterPro" id="IPR001245">
    <property type="entry name" value="Ser-Thr/Tyr_kinase_cat_dom"/>
</dbReference>
<proteinExistence type="predicted"/>
<reference evidence="16" key="1">
    <citation type="submission" date="2022-03" db="EMBL/GenBank/DDBJ databases">
        <title>A functionally conserved STORR gene fusion in Papaver species that diverged 16.8 million years ago.</title>
        <authorList>
            <person name="Catania T."/>
        </authorList>
    </citation>
    <scope>NUCLEOTIDE SEQUENCE</scope>
    <source>
        <strain evidence="16">S-191538</strain>
    </source>
</reference>
<dbReference type="EC" id="2.7.11.1" evidence="2"/>
<comment type="catalytic activity">
    <reaction evidence="11">
        <text>L-threonyl-[protein] + ATP = O-phospho-L-threonyl-[protein] + ADP + H(+)</text>
        <dbReference type="Rhea" id="RHEA:46608"/>
        <dbReference type="Rhea" id="RHEA-COMP:11060"/>
        <dbReference type="Rhea" id="RHEA-COMP:11605"/>
        <dbReference type="ChEBI" id="CHEBI:15378"/>
        <dbReference type="ChEBI" id="CHEBI:30013"/>
        <dbReference type="ChEBI" id="CHEBI:30616"/>
        <dbReference type="ChEBI" id="CHEBI:61977"/>
        <dbReference type="ChEBI" id="CHEBI:456216"/>
        <dbReference type="EC" id="2.7.11.1"/>
    </reaction>
</comment>
<evidence type="ECO:0000256" key="8">
    <source>
        <dbReference type="ARBA" id="ARBA00022840"/>
    </source>
</evidence>
<keyword evidence="8 13" id="KW-0067">ATP-binding</keyword>
<dbReference type="PROSITE" id="PS00107">
    <property type="entry name" value="PROTEIN_KINASE_ATP"/>
    <property type="match status" value="1"/>
</dbReference>
<dbReference type="PANTHER" id="PTHR47982:SF35">
    <property type="entry name" value="PROLINE-RICH RECEPTOR-LIKE PROTEIN KINASE PERK1-RELATED"/>
    <property type="match status" value="1"/>
</dbReference>
<evidence type="ECO:0000313" key="16">
    <source>
        <dbReference type="EMBL" id="MCL7034165.1"/>
    </source>
</evidence>
<keyword evidence="7" id="KW-0418">Kinase</keyword>
<feature type="transmembrane region" description="Helical" evidence="14">
    <location>
        <begin position="6"/>
        <end position="28"/>
    </location>
</feature>
<dbReference type="SUPFAM" id="SSF56112">
    <property type="entry name" value="Protein kinase-like (PK-like)"/>
    <property type="match status" value="1"/>
</dbReference>
<evidence type="ECO:0000256" key="11">
    <source>
        <dbReference type="ARBA" id="ARBA00047899"/>
    </source>
</evidence>
<dbReference type="InterPro" id="IPR008271">
    <property type="entry name" value="Ser/Thr_kinase_AS"/>
</dbReference>
<evidence type="ECO:0000313" key="17">
    <source>
        <dbReference type="Proteomes" id="UP001177140"/>
    </source>
</evidence>
<evidence type="ECO:0000259" key="15">
    <source>
        <dbReference type="SMART" id="SM00220"/>
    </source>
</evidence>
<dbReference type="Gene3D" id="3.30.200.20">
    <property type="entry name" value="Phosphorylase Kinase, domain 1"/>
    <property type="match status" value="1"/>
</dbReference>
<comment type="catalytic activity">
    <reaction evidence="12">
        <text>L-seryl-[protein] + ATP = O-phospho-L-seryl-[protein] + ADP + H(+)</text>
        <dbReference type="Rhea" id="RHEA:17989"/>
        <dbReference type="Rhea" id="RHEA-COMP:9863"/>
        <dbReference type="Rhea" id="RHEA-COMP:11604"/>
        <dbReference type="ChEBI" id="CHEBI:15378"/>
        <dbReference type="ChEBI" id="CHEBI:29999"/>
        <dbReference type="ChEBI" id="CHEBI:30616"/>
        <dbReference type="ChEBI" id="CHEBI:83421"/>
        <dbReference type="ChEBI" id="CHEBI:456216"/>
        <dbReference type="EC" id="2.7.11.1"/>
    </reaction>
</comment>
<evidence type="ECO:0000256" key="5">
    <source>
        <dbReference type="ARBA" id="ARBA00022692"/>
    </source>
</evidence>
<dbReference type="FunFam" id="1.10.510.10:FF:001023">
    <property type="entry name" value="Os07g0541700 protein"/>
    <property type="match status" value="1"/>
</dbReference>
<keyword evidence="10 14" id="KW-0472">Membrane</keyword>
<sequence length="279" mass="30636">MPIIGWIGICILLFIIGVFVGIGCNRWAARKAPYGELKTTDVELVCTKLAPSFTYEDLLIATNNFSDPNLLGTGGFGAVHRGVLPNGTEVAVKSLKAGSIQGDREFQTEVEMISRVHHQHVVSLVGYCKSGRQRMLVYEFVPNSTLEFHLHGNGRPTMEWSTRLRSALGAAKGLAYLHEDCHPKIIHRDIKASNILVDFNFDAQVADFGLARFASDTNTHVSTRVLGTLGYLAPDYASSGRLSDKSDVFSFGVILLELITGRVAIDPNQPFIDDTLAEW</sequence>
<dbReference type="InterPro" id="IPR000719">
    <property type="entry name" value="Prot_kinase_dom"/>
</dbReference>
<dbReference type="Pfam" id="PF07714">
    <property type="entry name" value="PK_Tyr_Ser-Thr"/>
    <property type="match status" value="1"/>
</dbReference>
<organism evidence="16 17">
    <name type="scientific">Papaver nudicaule</name>
    <name type="common">Iceland poppy</name>
    <dbReference type="NCBI Taxonomy" id="74823"/>
    <lineage>
        <taxon>Eukaryota</taxon>
        <taxon>Viridiplantae</taxon>
        <taxon>Streptophyta</taxon>
        <taxon>Embryophyta</taxon>
        <taxon>Tracheophyta</taxon>
        <taxon>Spermatophyta</taxon>
        <taxon>Magnoliopsida</taxon>
        <taxon>Ranunculales</taxon>
        <taxon>Papaveraceae</taxon>
        <taxon>Papaveroideae</taxon>
        <taxon>Papaver</taxon>
    </lineage>
</organism>
<dbReference type="InterPro" id="IPR011009">
    <property type="entry name" value="Kinase-like_dom_sf"/>
</dbReference>
<evidence type="ECO:0000256" key="14">
    <source>
        <dbReference type="SAM" id="Phobius"/>
    </source>
</evidence>
<evidence type="ECO:0000256" key="13">
    <source>
        <dbReference type="PROSITE-ProRule" id="PRU10141"/>
    </source>
</evidence>